<evidence type="ECO:0000313" key="2">
    <source>
        <dbReference type="Proteomes" id="UP001486808"/>
    </source>
</evidence>
<name>A0ABP9ZU13_9GAMM</name>
<dbReference type="RefSeq" id="WP_353389787.1">
    <property type="nucleotide sequence ID" value="NZ_BAABWD010000005.1"/>
</dbReference>
<reference evidence="1 2" key="1">
    <citation type="submission" date="2024-04" db="EMBL/GenBank/DDBJ databases">
        <title>Draft genome sequence of Halopseudomonas sabulinigri NBRC 116187.</title>
        <authorList>
            <person name="Miyakawa T."/>
            <person name="Kusuya Y."/>
            <person name="Miura T."/>
        </authorList>
    </citation>
    <scope>NUCLEOTIDE SEQUENCE [LARGE SCALE GENOMIC DNA]</scope>
    <source>
        <strain evidence="1 2">4NH20-0042</strain>
    </source>
</reference>
<organism evidence="1 2">
    <name type="scientific">Halopseudomonas sabulinigri</name>
    <dbReference type="NCBI Taxonomy" id="472181"/>
    <lineage>
        <taxon>Bacteria</taxon>
        <taxon>Pseudomonadati</taxon>
        <taxon>Pseudomonadota</taxon>
        <taxon>Gammaproteobacteria</taxon>
        <taxon>Pseudomonadales</taxon>
        <taxon>Pseudomonadaceae</taxon>
        <taxon>Halopseudomonas</taxon>
    </lineage>
</organism>
<comment type="caution">
    <text evidence="1">The sequence shown here is derived from an EMBL/GenBank/DDBJ whole genome shotgun (WGS) entry which is preliminary data.</text>
</comment>
<accession>A0ABP9ZU13</accession>
<evidence type="ECO:0000313" key="1">
    <source>
        <dbReference type="EMBL" id="GAA6132961.1"/>
    </source>
</evidence>
<keyword evidence="2" id="KW-1185">Reference proteome</keyword>
<sequence length="132" mass="15745">MIKYQVSPKEFFTRLESAIESSSFDDVEEMRDYVSLDFAEDLTGIYRELDDWWKKELIIHLVQDQLSEEFSEILLDAINAPSAESKAYSICFREKDRTLFNKYLVNHMVSEDLVKKDLSKYVGAKEWWQLWK</sequence>
<gene>
    <name evidence="1" type="ORF">NBRC116187_33210</name>
</gene>
<protein>
    <submittedName>
        <fullName evidence="1">Uncharacterized protein</fullName>
    </submittedName>
</protein>
<dbReference type="EMBL" id="BAABWD010000005">
    <property type="protein sequence ID" value="GAA6132961.1"/>
    <property type="molecule type" value="Genomic_DNA"/>
</dbReference>
<proteinExistence type="predicted"/>
<dbReference type="Proteomes" id="UP001486808">
    <property type="component" value="Unassembled WGS sequence"/>
</dbReference>